<dbReference type="EMBL" id="KY000218">
    <property type="protein sequence ID" value="APL99147.1"/>
    <property type="molecule type" value="Genomic_DNA"/>
</dbReference>
<name>A0A2D0W910_9CAUD</name>
<evidence type="ECO:0000313" key="3">
    <source>
        <dbReference type="Proteomes" id="UP000240508"/>
    </source>
</evidence>
<proteinExistence type="predicted"/>
<feature type="region of interest" description="Disordered" evidence="1">
    <location>
        <begin position="162"/>
        <end position="195"/>
    </location>
</feature>
<dbReference type="RefSeq" id="YP_009794103.1">
    <property type="nucleotide sequence ID" value="NC_047879.1"/>
</dbReference>
<dbReference type="Proteomes" id="UP000240508">
    <property type="component" value="Segment"/>
</dbReference>
<reference evidence="2 3" key="1">
    <citation type="submission" date="2016-10" db="EMBL/GenBank/DDBJ databases">
        <title>Properties of three new Bordetella phage species from family Siphoviridae.</title>
        <authorList>
            <person name="Knezevic P."/>
            <person name="Petrovic Fabijan A."/>
            <person name="Doffkay Z."/>
            <person name="Rakhely G."/>
        </authorList>
    </citation>
    <scope>NUCLEOTIDE SEQUENCE [LARGE SCALE GENOMIC DNA]</scope>
</reference>
<dbReference type="InterPro" id="IPR021880">
    <property type="entry name" value="DUF3489"/>
</dbReference>
<sequence>MINTLKSLDTKTLLALYNALTGKTTTKFASREKGEGQTLGAAKVAGEAEVNRILTDLGVVQKEEPVNVTDAEFIALQTCLNYDNRESQLSDNYSNGGHDAFKKALGWNDQAVAALIGSLESKGLAYSDNEGVNGNKFNTVWLTEKGVNVVFDLIDAGRKAEAPKAKAAAPAKPKAEKAPRARKGTNLLPPGGRTVPCREGTKQAILLDMLSRPNGATMAELIEALSGGNKPWTEATVRSGFGWDMKQKGYGVRSQFDADGTERFFIVVPEGFSILPHRPLKSAPKVDARQQRLDV</sequence>
<dbReference type="Pfam" id="PF11994">
    <property type="entry name" value="DUF3489"/>
    <property type="match status" value="1"/>
</dbReference>
<keyword evidence="3" id="KW-1185">Reference proteome</keyword>
<evidence type="ECO:0000256" key="1">
    <source>
        <dbReference type="SAM" id="MobiDB-lite"/>
    </source>
</evidence>
<dbReference type="GeneID" id="54984355"/>
<dbReference type="KEGG" id="vg:54984355"/>
<evidence type="ECO:0000313" key="2">
    <source>
        <dbReference type="EMBL" id="APL99147.1"/>
    </source>
</evidence>
<organism evidence="2 3">
    <name type="scientific">Bordetella phage MW2</name>
    <dbReference type="NCBI Taxonomy" id="1916126"/>
    <lineage>
        <taxon>Viruses</taxon>
        <taxon>Duplodnaviria</taxon>
        <taxon>Heunggongvirae</taxon>
        <taxon>Uroviricota</taxon>
        <taxon>Caudoviricetes</taxon>
        <taxon>Mesyanzhinovviridae</taxon>
        <taxon>Rabinowitzvirinae</taxon>
        <taxon>Vojvodinavirus</taxon>
        <taxon>Vojvodinavirus MW2</taxon>
        <taxon>Bordetella virus MW2</taxon>
    </lineage>
</organism>
<accession>A0A2D0W910</accession>
<protein>
    <submittedName>
        <fullName evidence="2">Uncharacterized protein</fullName>
    </submittedName>
</protein>